<dbReference type="EMBL" id="GBRH01252741">
    <property type="protein sequence ID" value="JAD45154.1"/>
    <property type="molecule type" value="Transcribed_RNA"/>
</dbReference>
<dbReference type="SUPFAM" id="SSF51445">
    <property type="entry name" value="(Trans)glycosidases"/>
    <property type="match status" value="1"/>
</dbReference>
<evidence type="ECO:0000256" key="4">
    <source>
        <dbReference type="RuleBase" id="RU004335"/>
    </source>
</evidence>
<dbReference type="GO" id="GO:0004553">
    <property type="term" value="F:hydrolase activity, hydrolyzing O-glycosyl compounds"/>
    <property type="evidence" value="ECO:0007669"/>
    <property type="project" value="InterPro"/>
</dbReference>
<reference evidence="6" key="1">
    <citation type="submission" date="2014-09" db="EMBL/GenBank/DDBJ databases">
        <authorList>
            <person name="Magalhaes I.L.F."/>
            <person name="Oliveira U."/>
            <person name="Santos F.R."/>
            <person name="Vidigal T.H.D.A."/>
            <person name="Brescovit A.D."/>
            <person name="Santos A.J."/>
        </authorList>
    </citation>
    <scope>NUCLEOTIDE SEQUENCE</scope>
    <source>
        <tissue evidence="6">Shoot tissue taken approximately 20 cm above the soil surface</tissue>
    </source>
</reference>
<dbReference type="InterPro" id="IPR000490">
    <property type="entry name" value="Glyco_hydro_17"/>
</dbReference>
<protein>
    <recommendedName>
        <fullName evidence="7">Glucan endo-1,3-beta-D-glucosidase</fullName>
    </recommendedName>
</protein>
<keyword evidence="3" id="KW-0326">Glycosidase</keyword>
<dbReference type="Pfam" id="PF00332">
    <property type="entry name" value="Glyco_hydro_17"/>
    <property type="match status" value="1"/>
</dbReference>
<feature type="signal peptide" evidence="5">
    <location>
        <begin position="1"/>
        <end position="23"/>
    </location>
</feature>
<feature type="chain" id="PRO_5002043736" description="Glucan endo-1,3-beta-D-glucosidase" evidence="5">
    <location>
        <begin position="24"/>
        <end position="217"/>
    </location>
</feature>
<dbReference type="GO" id="GO:0005975">
    <property type="term" value="P:carbohydrate metabolic process"/>
    <property type="evidence" value="ECO:0007669"/>
    <property type="project" value="InterPro"/>
</dbReference>
<evidence type="ECO:0000256" key="1">
    <source>
        <dbReference type="ARBA" id="ARBA00008773"/>
    </source>
</evidence>
<dbReference type="InterPro" id="IPR017853">
    <property type="entry name" value="GH"/>
</dbReference>
<keyword evidence="2" id="KW-0378">Hydrolase</keyword>
<keyword evidence="5" id="KW-0732">Signal</keyword>
<accession>A0A0A9A0J7</accession>
<dbReference type="AlphaFoldDB" id="A0A0A9A0J7"/>
<name>A0A0A9A0J7_ARUDO</name>
<sequence length="217" mass="22461">MATRTSLCLRLLLVALAAAAVAAAGDQAKVGICHGRVGSSLPPPSAAAALLRQNGVTRARLFLPDPAVLPAFAAAGIDLMVGVPNENLTFLSASGPEGAAQWLRSAVLAHAPAEHVRYLAVGNEVLYNNQFYAPHLVPAMRNLHAALVALGLDGKVKVSSAHASSVLASSYPPSAGAFDTASLPVLRPMLRFLVDTGAPFMVNTYPFISYVSDPANV</sequence>
<evidence type="ECO:0000256" key="2">
    <source>
        <dbReference type="ARBA" id="ARBA00022801"/>
    </source>
</evidence>
<evidence type="ECO:0008006" key="7">
    <source>
        <dbReference type="Google" id="ProtNLM"/>
    </source>
</evidence>
<dbReference type="InterPro" id="IPR044965">
    <property type="entry name" value="Glyco_hydro_17_plant"/>
</dbReference>
<organism evidence="6">
    <name type="scientific">Arundo donax</name>
    <name type="common">Giant reed</name>
    <name type="synonym">Donax arundinaceus</name>
    <dbReference type="NCBI Taxonomy" id="35708"/>
    <lineage>
        <taxon>Eukaryota</taxon>
        <taxon>Viridiplantae</taxon>
        <taxon>Streptophyta</taxon>
        <taxon>Embryophyta</taxon>
        <taxon>Tracheophyta</taxon>
        <taxon>Spermatophyta</taxon>
        <taxon>Magnoliopsida</taxon>
        <taxon>Liliopsida</taxon>
        <taxon>Poales</taxon>
        <taxon>Poaceae</taxon>
        <taxon>PACMAD clade</taxon>
        <taxon>Arundinoideae</taxon>
        <taxon>Arundineae</taxon>
        <taxon>Arundo</taxon>
    </lineage>
</organism>
<proteinExistence type="inferred from homology"/>
<comment type="similarity">
    <text evidence="1 4">Belongs to the glycosyl hydrolase 17 family.</text>
</comment>
<reference evidence="6" key="2">
    <citation type="journal article" date="2015" name="Data Brief">
        <title>Shoot transcriptome of the giant reed, Arundo donax.</title>
        <authorList>
            <person name="Barrero R.A."/>
            <person name="Guerrero F.D."/>
            <person name="Moolhuijzen P."/>
            <person name="Goolsby J.A."/>
            <person name="Tidwell J."/>
            <person name="Bellgard S.E."/>
            <person name="Bellgard M.I."/>
        </authorList>
    </citation>
    <scope>NUCLEOTIDE SEQUENCE</scope>
    <source>
        <tissue evidence="6">Shoot tissue taken approximately 20 cm above the soil surface</tissue>
    </source>
</reference>
<dbReference type="Gene3D" id="3.20.20.80">
    <property type="entry name" value="Glycosidases"/>
    <property type="match status" value="1"/>
</dbReference>
<dbReference type="PANTHER" id="PTHR32227">
    <property type="entry name" value="GLUCAN ENDO-1,3-BETA-GLUCOSIDASE BG1-RELATED-RELATED"/>
    <property type="match status" value="1"/>
</dbReference>
<evidence type="ECO:0000256" key="5">
    <source>
        <dbReference type="SAM" id="SignalP"/>
    </source>
</evidence>
<evidence type="ECO:0000256" key="3">
    <source>
        <dbReference type="ARBA" id="ARBA00023295"/>
    </source>
</evidence>
<evidence type="ECO:0000313" key="6">
    <source>
        <dbReference type="EMBL" id="JAD45154.1"/>
    </source>
</evidence>